<reference evidence="2" key="2">
    <citation type="journal article" date="2014" name="ISME J.">
        <title>Microbial stratification in low pH oxic and suboxic macroscopic growths along an acid mine drainage.</title>
        <authorList>
            <person name="Mendez-Garcia C."/>
            <person name="Mesa V."/>
            <person name="Sprenger R.R."/>
            <person name="Richter M."/>
            <person name="Diez M.S."/>
            <person name="Solano J."/>
            <person name="Bargiela R."/>
            <person name="Golyshina O.V."/>
            <person name="Manteca A."/>
            <person name="Ramos J.L."/>
            <person name="Gallego J.R."/>
            <person name="Llorente I."/>
            <person name="Martins Dos Santos V.A."/>
            <person name="Jensen O.N."/>
            <person name="Pelaez A.I."/>
            <person name="Sanchez J."/>
            <person name="Ferrer M."/>
        </authorList>
    </citation>
    <scope>NUCLEOTIDE SEQUENCE</scope>
</reference>
<evidence type="ECO:0000259" key="1">
    <source>
        <dbReference type="Pfam" id="PF01609"/>
    </source>
</evidence>
<dbReference type="PANTHER" id="PTHR34614:SF2">
    <property type="entry name" value="TRANSPOSASE IS4-LIKE DOMAIN-CONTAINING PROTEIN"/>
    <property type="match status" value="1"/>
</dbReference>
<comment type="caution">
    <text evidence="2">The sequence shown here is derived from an EMBL/GenBank/DDBJ whole genome shotgun (WGS) entry which is preliminary data.</text>
</comment>
<dbReference type="EMBL" id="AUZZ01010871">
    <property type="protein sequence ID" value="EQD28449.1"/>
    <property type="molecule type" value="Genomic_DNA"/>
</dbReference>
<dbReference type="GO" id="GO:0004803">
    <property type="term" value="F:transposase activity"/>
    <property type="evidence" value="ECO:0007669"/>
    <property type="project" value="InterPro"/>
</dbReference>
<evidence type="ECO:0000313" key="2">
    <source>
        <dbReference type="EMBL" id="EQD28449.1"/>
    </source>
</evidence>
<dbReference type="Pfam" id="PF01609">
    <property type="entry name" value="DDE_Tnp_1"/>
    <property type="match status" value="1"/>
</dbReference>
<name>T0ZI95_9ZZZZ</name>
<dbReference type="AlphaFoldDB" id="T0ZI95"/>
<dbReference type="GO" id="GO:0006313">
    <property type="term" value="P:DNA transposition"/>
    <property type="evidence" value="ECO:0007669"/>
    <property type="project" value="InterPro"/>
</dbReference>
<feature type="domain" description="Transposase IS4-like" evidence="1">
    <location>
        <begin position="153"/>
        <end position="398"/>
    </location>
</feature>
<accession>T0ZI95</accession>
<dbReference type="GO" id="GO:0003677">
    <property type="term" value="F:DNA binding"/>
    <property type="evidence" value="ECO:0007669"/>
    <property type="project" value="InterPro"/>
</dbReference>
<dbReference type="PANTHER" id="PTHR34614">
    <property type="match status" value="1"/>
</dbReference>
<reference evidence="2" key="1">
    <citation type="submission" date="2013-08" db="EMBL/GenBank/DDBJ databases">
        <authorList>
            <person name="Mendez C."/>
            <person name="Richter M."/>
            <person name="Ferrer M."/>
            <person name="Sanchez J."/>
        </authorList>
    </citation>
    <scope>NUCLEOTIDE SEQUENCE</scope>
</reference>
<dbReference type="SUPFAM" id="SSF53098">
    <property type="entry name" value="Ribonuclease H-like"/>
    <property type="match status" value="1"/>
</dbReference>
<organism evidence="2">
    <name type="scientific">mine drainage metagenome</name>
    <dbReference type="NCBI Taxonomy" id="410659"/>
    <lineage>
        <taxon>unclassified sequences</taxon>
        <taxon>metagenomes</taxon>
        <taxon>ecological metagenomes</taxon>
    </lineage>
</organism>
<gene>
    <name evidence="2" type="ORF">B2A_14940</name>
</gene>
<protein>
    <submittedName>
        <fullName evidence="2">Transposase (IS4)</fullName>
    </submittedName>
</protein>
<dbReference type="InterPro" id="IPR002559">
    <property type="entry name" value="Transposase_11"/>
</dbReference>
<proteinExistence type="predicted"/>
<dbReference type="InterPro" id="IPR012337">
    <property type="entry name" value="RNaseH-like_sf"/>
</dbReference>
<sequence>MSFIRFKKIGNKEYAYEVTSYYDKEKKRPAQKSKYLGQVVNREKNEFIKPGKMKMKQEKLILDFGDSYFLIRFMQSRMKELYDFAVKSNVLPLVLYRILGKTGMRRANVWHDGNIAKYLAPGDTTSQRISEFLVKFGEESSLRDFYNVYLKQPEDGISIDTTALPNQIDLDMTQWGYSSETVDEEIKLILVMDRKRNRPIYFRYIPGSIMDVSTLSATNSEMEKLGIKPGLSIMDAGFFSENNIRSMTEKKIDFLMRVPANRTLYHDLIESAAGMDNPEKAVKYGNRIMFISSSRAEFAGHTVFTHLVLDPERRGRELRRYMLKHMDDYDLFAVKRKGFMVLMSSQSIERDELIPLYYTRQFVEKAYSYSKDDLSLLPLRVHGEETLRGYLFIIFLSLIVYMEVQKEIGSVEMSLDILRNLKCKVFDKEIVIQELTKDQKRLFEKIEVIVPNTMGI</sequence>